<comment type="caution">
    <text evidence="2">The sequence shown here is derived from an EMBL/GenBank/DDBJ whole genome shotgun (WGS) entry which is preliminary data.</text>
</comment>
<keyword evidence="3" id="KW-1185">Reference proteome</keyword>
<dbReference type="EMBL" id="WIGM01000248">
    <property type="protein sequence ID" value="KAF6831968.1"/>
    <property type="molecule type" value="Genomic_DNA"/>
</dbReference>
<evidence type="ECO:0000313" key="2">
    <source>
        <dbReference type="EMBL" id="KAF6831968.1"/>
    </source>
</evidence>
<name>A0A8H6KJ89_9PEZI</name>
<accession>A0A8H6KJ89</accession>
<feature type="chain" id="PRO_5034761021" evidence="1">
    <location>
        <begin position="25"/>
        <end position="309"/>
    </location>
</feature>
<dbReference type="Proteomes" id="UP000639643">
    <property type="component" value="Unassembled WGS sequence"/>
</dbReference>
<evidence type="ECO:0000313" key="3">
    <source>
        <dbReference type="Proteomes" id="UP000639643"/>
    </source>
</evidence>
<protein>
    <submittedName>
        <fullName evidence="2">Uncharacterized protein</fullName>
    </submittedName>
</protein>
<dbReference type="AlphaFoldDB" id="A0A8H6KJ89"/>
<reference evidence="2" key="1">
    <citation type="journal article" date="2020" name="Phytopathology">
        <title>Genome Sequence Resources of Colletotrichum truncatum, C. plurivorum, C. musicola, and C. sojae: Four Species Pathogenic to Soybean (Glycine max).</title>
        <authorList>
            <person name="Rogerio F."/>
            <person name="Boufleur T.R."/>
            <person name="Ciampi-Guillardi M."/>
            <person name="Sukno S.A."/>
            <person name="Thon M.R."/>
            <person name="Massola Junior N.S."/>
            <person name="Baroncelli R."/>
        </authorList>
    </citation>
    <scope>NUCLEOTIDE SEQUENCE</scope>
    <source>
        <strain evidence="2">LFN0074</strain>
    </source>
</reference>
<dbReference type="OrthoDB" id="4840711at2759"/>
<proteinExistence type="predicted"/>
<gene>
    <name evidence="2" type="ORF">CMUS01_07122</name>
</gene>
<keyword evidence="1" id="KW-0732">Signal</keyword>
<evidence type="ECO:0000256" key="1">
    <source>
        <dbReference type="SAM" id="SignalP"/>
    </source>
</evidence>
<feature type="signal peptide" evidence="1">
    <location>
        <begin position="1"/>
        <end position="24"/>
    </location>
</feature>
<organism evidence="2 3">
    <name type="scientific">Colletotrichum musicola</name>
    <dbReference type="NCBI Taxonomy" id="2175873"/>
    <lineage>
        <taxon>Eukaryota</taxon>
        <taxon>Fungi</taxon>
        <taxon>Dikarya</taxon>
        <taxon>Ascomycota</taxon>
        <taxon>Pezizomycotina</taxon>
        <taxon>Sordariomycetes</taxon>
        <taxon>Hypocreomycetidae</taxon>
        <taxon>Glomerellales</taxon>
        <taxon>Glomerellaceae</taxon>
        <taxon>Colletotrichum</taxon>
        <taxon>Colletotrichum orchidearum species complex</taxon>
    </lineage>
</organism>
<sequence>MYAWSSHPLWVLCAIFSLLQLLVAYDIGKDVEPGPLGVLLDVSLARSWPLNNWPEDKGGRNSIPKRSWVFSSHLVFNQPTDRAHISDEQLTSIAIDGFKEMEQLWTPEGYDIGEKGRSSVMTALAYGNEIILSSSQKGRVSFSYGDPQWENPSGAVSEGRPRANRVLNYLDLCEQMFLDRTIDIDRTEVRHRTGAKCGEELAAHAYYRIHQDSDADLSNEHGRVTTVQRDLESDQNLNKGIHAIDPCNTTPAEGKVEWGCAQFAREMNLTPLTLDVRESDRGLEYSYDLTNLAGGLNGDPRRIDICQRP</sequence>